<feature type="transmembrane region" description="Helical" evidence="1">
    <location>
        <begin position="35"/>
        <end position="55"/>
    </location>
</feature>
<dbReference type="STRING" id="579105.SAMN04488096_102373"/>
<keyword evidence="3" id="KW-1185">Reference proteome</keyword>
<organism evidence="2 3">
    <name type="scientific">Mesonia phycicola</name>
    <dbReference type="NCBI Taxonomy" id="579105"/>
    <lineage>
        <taxon>Bacteria</taxon>
        <taxon>Pseudomonadati</taxon>
        <taxon>Bacteroidota</taxon>
        <taxon>Flavobacteriia</taxon>
        <taxon>Flavobacteriales</taxon>
        <taxon>Flavobacteriaceae</taxon>
        <taxon>Mesonia</taxon>
    </lineage>
</organism>
<dbReference type="Proteomes" id="UP000184225">
    <property type="component" value="Unassembled WGS sequence"/>
</dbReference>
<dbReference type="EMBL" id="FQYY01000002">
    <property type="protein sequence ID" value="SHI56183.1"/>
    <property type="molecule type" value="Genomic_DNA"/>
</dbReference>
<sequence>MQKFIPFKKERDLGDILTVTFNFVRDNYKVLFKALVKYAGPAFLLQLFALGYYTYVSGGLGSDIFTQLSSSNNFGFSFVLSMLFMFIASILYQAFMYGTIQHSIKSYIKNNGIINIDEVGQGMSEDWLSFLGLGFAISFMIFVGAIFCFFPAIYLAVPLSLVYSIKTFDRLSFSETISHSFKLVKDNWWVTFLTLVVMTIVVYIINMVFQIPTIIYTLVKTLSSVSEGSLTDPSFTFDWVYLSLNILGNAISNIVYSILAVTVCFIYFNLNEKQNHTGAYEAIDNLGKDH</sequence>
<evidence type="ECO:0000313" key="3">
    <source>
        <dbReference type="Proteomes" id="UP000184225"/>
    </source>
</evidence>
<gene>
    <name evidence="2" type="ORF">SAMN04488096_102373</name>
</gene>
<reference evidence="2 3" key="1">
    <citation type="submission" date="2016-11" db="EMBL/GenBank/DDBJ databases">
        <authorList>
            <person name="Jaros S."/>
            <person name="Januszkiewicz K."/>
            <person name="Wedrychowicz H."/>
        </authorList>
    </citation>
    <scope>NUCLEOTIDE SEQUENCE [LARGE SCALE GENOMIC DNA]</scope>
    <source>
        <strain evidence="2 3">DSM 21425</strain>
    </source>
</reference>
<feature type="transmembrane region" description="Helical" evidence="1">
    <location>
        <begin position="239"/>
        <end position="268"/>
    </location>
</feature>
<evidence type="ECO:0000313" key="2">
    <source>
        <dbReference type="EMBL" id="SHI56183.1"/>
    </source>
</evidence>
<name>A0A1M6C5H4_9FLAO</name>
<dbReference type="OrthoDB" id="1049480at2"/>
<keyword evidence="1" id="KW-0812">Transmembrane</keyword>
<evidence type="ECO:0000256" key="1">
    <source>
        <dbReference type="SAM" id="Phobius"/>
    </source>
</evidence>
<proteinExistence type="predicted"/>
<feature type="transmembrane region" description="Helical" evidence="1">
    <location>
        <begin position="127"/>
        <end position="146"/>
    </location>
</feature>
<dbReference type="AlphaFoldDB" id="A0A1M6C5H4"/>
<keyword evidence="1" id="KW-0472">Membrane</keyword>
<feature type="transmembrane region" description="Helical" evidence="1">
    <location>
        <begin position="75"/>
        <end position="95"/>
    </location>
</feature>
<feature type="transmembrane region" description="Helical" evidence="1">
    <location>
        <begin position="189"/>
        <end position="219"/>
    </location>
</feature>
<keyword evidence="1" id="KW-1133">Transmembrane helix</keyword>
<accession>A0A1M6C5H4</accession>
<evidence type="ECO:0008006" key="4">
    <source>
        <dbReference type="Google" id="ProtNLM"/>
    </source>
</evidence>
<dbReference type="RefSeq" id="WP_073148715.1">
    <property type="nucleotide sequence ID" value="NZ_FQYY01000002.1"/>
</dbReference>
<protein>
    <recommendedName>
        <fullName evidence="4">Membrane domain of glycerophosphoryl diester phosphodiesterase</fullName>
    </recommendedName>
</protein>